<feature type="transmembrane region" description="Helical" evidence="1">
    <location>
        <begin position="12"/>
        <end position="31"/>
    </location>
</feature>
<evidence type="ECO:0008006" key="4">
    <source>
        <dbReference type="Google" id="ProtNLM"/>
    </source>
</evidence>
<evidence type="ECO:0000313" key="3">
    <source>
        <dbReference type="Proteomes" id="UP001303046"/>
    </source>
</evidence>
<keyword evidence="1" id="KW-0472">Membrane</keyword>
<organism evidence="2 3">
    <name type="scientific">Necator americanus</name>
    <name type="common">Human hookworm</name>
    <dbReference type="NCBI Taxonomy" id="51031"/>
    <lineage>
        <taxon>Eukaryota</taxon>
        <taxon>Metazoa</taxon>
        <taxon>Ecdysozoa</taxon>
        <taxon>Nematoda</taxon>
        <taxon>Chromadorea</taxon>
        <taxon>Rhabditida</taxon>
        <taxon>Rhabditina</taxon>
        <taxon>Rhabditomorpha</taxon>
        <taxon>Strongyloidea</taxon>
        <taxon>Ancylostomatidae</taxon>
        <taxon>Bunostominae</taxon>
        <taxon>Necator</taxon>
    </lineage>
</organism>
<keyword evidence="1" id="KW-0812">Transmembrane</keyword>
<sequence>MTTNSPPLSLLDNLICLELIRYGVAVLYMAFAKGRKFVSTPGYTRRLLEIRCNLPDFLRLLVKSFWCNRFVWGRKRALRALLKAKPRNRNNNQ</sequence>
<comment type="caution">
    <text evidence="2">The sequence shown here is derived from an EMBL/GenBank/DDBJ whole genome shotgun (WGS) entry which is preliminary data.</text>
</comment>
<evidence type="ECO:0000313" key="2">
    <source>
        <dbReference type="EMBL" id="KAK6754853.1"/>
    </source>
</evidence>
<proteinExistence type="predicted"/>
<accession>A0ABR1DXC2</accession>
<protein>
    <recommendedName>
        <fullName evidence="4">Bestrophin homolog</fullName>
    </recommendedName>
</protein>
<keyword evidence="3" id="KW-1185">Reference proteome</keyword>
<dbReference type="Proteomes" id="UP001303046">
    <property type="component" value="Unassembled WGS sequence"/>
</dbReference>
<gene>
    <name evidence="2" type="primary">Necator_chrV.g18475</name>
    <name evidence="2" type="ORF">RB195_013684</name>
</gene>
<keyword evidence="1" id="KW-1133">Transmembrane helix</keyword>
<evidence type="ECO:0000256" key="1">
    <source>
        <dbReference type="SAM" id="Phobius"/>
    </source>
</evidence>
<dbReference type="EMBL" id="JAVFWL010000005">
    <property type="protein sequence ID" value="KAK6754853.1"/>
    <property type="molecule type" value="Genomic_DNA"/>
</dbReference>
<reference evidence="2 3" key="1">
    <citation type="submission" date="2023-08" db="EMBL/GenBank/DDBJ databases">
        <title>A Necator americanus chromosomal reference genome.</title>
        <authorList>
            <person name="Ilik V."/>
            <person name="Petrzelkova K.J."/>
            <person name="Pardy F."/>
            <person name="Fuh T."/>
            <person name="Niatou-Singa F.S."/>
            <person name="Gouil Q."/>
            <person name="Baker L."/>
            <person name="Ritchie M.E."/>
            <person name="Jex A.R."/>
            <person name="Gazzola D."/>
            <person name="Li H."/>
            <person name="Toshio Fujiwara R."/>
            <person name="Zhan B."/>
            <person name="Aroian R.V."/>
            <person name="Pafco B."/>
            <person name="Schwarz E.M."/>
        </authorList>
    </citation>
    <scope>NUCLEOTIDE SEQUENCE [LARGE SCALE GENOMIC DNA]</scope>
    <source>
        <strain evidence="2 3">Aroian</strain>
        <tissue evidence="2">Whole animal</tissue>
    </source>
</reference>
<name>A0ABR1DXC2_NECAM</name>